<gene>
    <name evidence="1" type="ORF">KI809_02060</name>
</gene>
<keyword evidence="2" id="KW-1185">Reference proteome</keyword>
<evidence type="ECO:0000313" key="1">
    <source>
        <dbReference type="EMBL" id="MBT0663072.1"/>
    </source>
</evidence>
<dbReference type="Proteomes" id="UP000811899">
    <property type="component" value="Unassembled WGS sequence"/>
</dbReference>
<dbReference type="RefSeq" id="WP_214169845.1">
    <property type="nucleotide sequence ID" value="NZ_JAHCVJ010000001.1"/>
</dbReference>
<organism evidence="1 2">
    <name type="scientific">Geoanaerobacter pelophilus</name>
    <dbReference type="NCBI Taxonomy" id="60036"/>
    <lineage>
        <taxon>Bacteria</taxon>
        <taxon>Pseudomonadati</taxon>
        <taxon>Thermodesulfobacteriota</taxon>
        <taxon>Desulfuromonadia</taxon>
        <taxon>Geobacterales</taxon>
        <taxon>Geobacteraceae</taxon>
        <taxon>Geoanaerobacter</taxon>
    </lineage>
</organism>
<evidence type="ECO:0000313" key="2">
    <source>
        <dbReference type="Proteomes" id="UP000811899"/>
    </source>
</evidence>
<proteinExistence type="predicted"/>
<protein>
    <submittedName>
        <fullName evidence="1">Uncharacterized protein</fullName>
    </submittedName>
</protein>
<comment type="caution">
    <text evidence="1">The sequence shown here is derived from an EMBL/GenBank/DDBJ whole genome shotgun (WGS) entry which is preliminary data.</text>
</comment>
<dbReference type="EMBL" id="JAHCVJ010000001">
    <property type="protein sequence ID" value="MBT0663072.1"/>
    <property type="molecule type" value="Genomic_DNA"/>
</dbReference>
<accession>A0AAW4L0M7</accession>
<reference evidence="1 2" key="1">
    <citation type="submission" date="2021-05" db="EMBL/GenBank/DDBJ databases">
        <title>The draft genome of Geobacter pelophilus DSM 12255.</title>
        <authorList>
            <person name="Xu Z."/>
            <person name="Masuda Y."/>
            <person name="Itoh H."/>
            <person name="Senoo K."/>
        </authorList>
    </citation>
    <scope>NUCLEOTIDE SEQUENCE [LARGE SCALE GENOMIC DNA]</scope>
    <source>
        <strain evidence="1 2">DSM 12255</strain>
    </source>
</reference>
<sequence length="242" mass="27128">MVILPAEMLSESGLAMSEAMDAVEVAITRTLTSAINTNISVKVDDNLEILAYPIGSGEPIKISLDSINRKLRRHLLHQVELELQCRRTLNEADRLKALRGVSASGEITRIDADGALFVSLEIADCYRRLILAGICPPRFQPFHERGHYTYGSVKEFYISSVVPVIVNRRSTKVRILLSRTSRELPRLLLQERSRVSGIRCLKRIPGAYSCIMTPSRIPKDVINSVGKELEEHLHVSILKTSR</sequence>
<name>A0AAW4L0M7_9BACT</name>
<dbReference type="AlphaFoldDB" id="A0AAW4L0M7"/>